<accession>A0ABX7B2K5</accession>
<organism evidence="1 2">
    <name type="scientific">Skermanella cutis</name>
    <dbReference type="NCBI Taxonomy" id="2775420"/>
    <lineage>
        <taxon>Bacteria</taxon>
        <taxon>Pseudomonadati</taxon>
        <taxon>Pseudomonadota</taxon>
        <taxon>Alphaproteobacteria</taxon>
        <taxon>Rhodospirillales</taxon>
        <taxon>Azospirillaceae</taxon>
        <taxon>Skermanella</taxon>
    </lineage>
</organism>
<reference evidence="1" key="1">
    <citation type="submission" date="2021-02" db="EMBL/GenBank/DDBJ databases">
        <title>Skermanella TT6 skin isolate.</title>
        <authorList>
            <person name="Lee K."/>
            <person name="Ganzorig M."/>
        </authorList>
    </citation>
    <scope>NUCLEOTIDE SEQUENCE</scope>
    <source>
        <strain evidence="1">TT6</strain>
    </source>
</reference>
<evidence type="ECO:0000313" key="2">
    <source>
        <dbReference type="Proteomes" id="UP000595197"/>
    </source>
</evidence>
<name>A0ABX7B2K5_9PROT</name>
<dbReference type="RefSeq" id="WP_201073051.1">
    <property type="nucleotide sequence ID" value="NZ_CP067420.1"/>
</dbReference>
<evidence type="ECO:0000313" key="1">
    <source>
        <dbReference type="EMBL" id="QQP88342.1"/>
    </source>
</evidence>
<keyword evidence="2" id="KW-1185">Reference proteome</keyword>
<dbReference type="Proteomes" id="UP000595197">
    <property type="component" value="Chromosome"/>
</dbReference>
<gene>
    <name evidence="1" type="ORF">IGS68_20150</name>
</gene>
<protein>
    <submittedName>
        <fullName evidence="1">Uncharacterized protein</fullName>
    </submittedName>
</protein>
<proteinExistence type="predicted"/>
<dbReference type="EMBL" id="CP067420">
    <property type="protein sequence ID" value="QQP88342.1"/>
    <property type="molecule type" value="Genomic_DNA"/>
</dbReference>
<sequence>MVFFSIMAHQAYACAAFWTYSAEMTLAMYKCVNTSMDVYLSTLAGTGVPIRFADKEGRLSGEGRSADVIPFPFHRLGSSRFK</sequence>